<dbReference type="EMBL" id="JAACVF010000009">
    <property type="protein sequence ID" value="NCN64535.1"/>
    <property type="molecule type" value="Genomic_DNA"/>
</dbReference>
<dbReference type="InterPro" id="IPR026912">
    <property type="entry name" value="Adenine_deam_C"/>
</dbReference>
<evidence type="ECO:0000259" key="1">
    <source>
        <dbReference type="Pfam" id="PF13382"/>
    </source>
</evidence>
<name>A0A8J7YXG7_9ARCH</name>
<organism evidence="3 4">
    <name type="scientific">Candidatus Altarchaeum hamiconexum</name>
    <dbReference type="NCBI Taxonomy" id="1803513"/>
    <lineage>
        <taxon>Archaea</taxon>
        <taxon>Candidatus Altarchaeota</taxon>
        <taxon>Candidatus Altiarchaeia</taxon>
        <taxon>Candidatus Altarchaeales</taxon>
        <taxon>Candidatus Altarchaeaceae</taxon>
        <taxon>Candidatus Altarchaeum</taxon>
    </lineage>
</organism>
<dbReference type="EMBL" id="JAACQH010000095">
    <property type="protein sequence ID" value="NCS91645.1"/>
    <property type="molecule type" value="Genomic_DNA"/>
</dbReference>
<comment type="caution">
    <text evidence="3">The sequence shown here is derived from an EMBL/GenBank/DDBJ whole genome shotgun (WGS) entry which is preliminary data.</text>
</comment>
<gene>
    <name evidence="3" type="ORF">GW779_04445</name>
    <name evidence="2" type="ORF">GW910_00430</name>
</gene>
<reference evidence="3" key="1">
    <citation type="submission" date="2019-11" db="EMBL/GenBank/DDBJ databases">
        <title>Lipid analysis of CO2-rich subsurface aquifers suggests an autotrophy-based deep biosphere with lysolipids enriched in CPR bacteria.</title>
        <authorList>
            <person name="Probst A.J."/>
            <person name="Elling F.J."/>
            <person name="Castelle C.J."/>
            <person name="Zhu Q."/>
            <person name="Elvert M."/>
            <person name="Birarda G."/>
            <person name="Holman H.-Y."/>
            <person name="Lane K.R."/>
            <person name="Ladd B."/>
            <person name="Ryan M.C."/>
            <person name="Woyke T."/>
            <person name="Hinrichs K.-U."/>
            <person name="Banfield J.F."/>
        </authorList>
    </citation>
    <scope>NUCLEOTIDE SEQUENCE</scope>
    <source>
        <strain evidence="2">CG_2015-01_33_1645</strain>
        <strain evidence="3">CG_2015-04_33_537</strain>
    </source>
</reference>
<protein>
    <recommendedName>
        <fullName evidence="1">Adenine deaminase C-terminal domain-containing protein</fullName>
    </recommendedName>
</protein>
<dbReference type="Pfam" id="PF13382">
    <property type="entry name" value="Adenine_deam_C"/>
    <property type="match status" value="1"/>
</dbReference>
<evidence type="ECO:0000313" key="3">
    <source>
        <dbReference type="EMBL" id="NCS91645.1"/>
    </source>
</evidence>
<accession>A0A8J7YXG7</accession>
<evidence type="ECO:0000313" key="4">
    <source>
        <dbReference type="Proteomes" id="UP000738826"/>
    </source>
</evidence>
<dbReference type="Proteomes" id="UP000768163">
    <property type="component" value="Unassembled WGS sequence"/>
</dbReference>
<feature type="domain" description="Adenine deaminase C-terminal" evidence="1">
    <location>
        <begin position="11"/>
        <end position="180"/>
    </location>
</feature>
<proteinExistence type="predicted"/>
<dbReference type="AlphaFoldDB" id="A0A8J7YXG7"/>
<evidence type="ECO:0000313" key="2">
    <source>
        <dbReference type="EMBL" id="NCN64535.1"/>
    </source>
</evidence>
<dbReference type="Proteomes" id="UP000738826">
    <property type="component" value="Unassembled WGS sequence"/>
</dbReference>
<sequence length="186" mass="20736">MVRIIKAIDGQIFTKEEITEVEVWDYCLMENLNKDILKIVVVDRHKGKNFAVGFVMGFGIKNRAIASGISHDAHNIIAVGSDDESIIKAINETDRIHGGIVVVHKSLEIYSQYSLPLKIAGLMSDDADKVIKGIKILSKKANDIKCRLSEPFITLSFLALPVIPELKITDRGLVNVMNFKFMDLIV</sequence>